<keyword evidence="1" id="KW-0472">Membrane</keyword>
<dbReference type="AlphaFoldDB" id="A0A427Y2Q5"/>
<dbReference type="EMBL" id="RSCD01000020">
    <property type="protein sequence ID" value="RSH85426.1"/>
    <property type="molecule type" value="Genomic_DNA"/>
</dbReference>
<keyword evidence="3" id="KW-1185">Reference proteome</keyword>
<name>A0A427Y2Q5_9TREE</name>
<evidence type="ECO:0000256" key="1">
    <source>
        <dbReference type="SAM" id="Phobius"/>
    </source>
</evidence>
<gene>
    <name evidence="2" type="ORF">EHS25_004822</name>
</gene>
<keyword evidence="1" id="KW-1133">Transmembrane helix</keyword>
<keyword evidence="1" id="KW-0812">Transmembrane</keyword>
<comment type="caution">
    <text evidence="2">The sequence shown here is derived from an EMBL/GenBank/DDBJ whole genome shotgun (WGS) entry which is preliminary data.</text>
</comment>
<organism evidence="2 3">
    <name type="scientific">Saitozyma podzolica</name>
    <dbReference type="NCBI Taxonomy" id="1890683"/>
    <lineage>
        <taxon>Eukaryota</taxon>
        <taxon>Fungi</taxon>
        <taxon>Dikarya</taxon>
        <taxon>Basidiomycota</taxon>
        <taxon>Agaricomycotina</taxon>
        <taxon>Tremellomycetes</taxon>
        <taxon>Tremellales</taxon>
        <taxon>Trimorphomycetaceae</taxon>
        <taxon>Saitozyma</taxon>
    </lineage>
</organism>
<protein>
    <submittedName>
        <fullName evidence="2">Uncharacterized protein</fullName>
    </submittedName>
</protein>
<dbReference type="Proteomes" id="UP000279259">
    <property type="component" value="Unassembled WGS sequence"/>
</dbReference>
<accession>A0A427Y2Q5</accession>
<feature type="transmembrane region" description="Helical" evidence="1">
    <location>
        <begin position="37"/>
        <end position="57"/>
    </location>
</feature>
<evidence type="ECO:0000313" key="3">
    <source>
        <dbReference type="Proteomes" id="UP000279259"/>
    </source>
</evidence>
<proteinExistence type="predicted"/>
<sequence length="72" mass="8168">MNLRQLRDAITRAHRPLCQSLHVGSSPRPRYHRGTSIVLSLACVMAFFAMFNTLYLVRENRKKSAHVAAMGI</sequence>
<evidence type="ECO:0000313" key="2">
    <source>
        <dbReference type="EMBL" id="RSH85426.1"/>
    </source>
</evidence>
<reference evidence="2 3" key="1">
    <citation type="submission" date="2018-11" db="EMBL/GenBank/DDBJ databases">
        <title>Genome sequence of Saitozyma podzolica DSM 27192.</title>
        <authorList>
            <person name="Aliyu H."/>
            <person name="Gorte O."/>
            <person name="Ochsenreither K."/>
        </authorList>
    </citation>
    <scope>NUCLEOTIDE SEQUENCE [LARGE SCALE GENOMIC DNA]</scope>
    <source>
        <strain evidence="2 3">DSM 27192</strain>
    </source>
</reference>